<reference evidence="1" key="1">
    <citation type="submission" date="2020-11" db="EMBL/GenBank/DDBJ databases">
        <authorList>
            <consortium name="DOE Joint Genome Institute"/>
            <person name="Ahrendt S."/>
            <person name="Riley R."/>
            <person name="Andreopoulos W."/>
            <person name="Labutti K."/>
            <person name="Pangilinan J."/>
            <person name="Ruiz-Duenas F.J."/>
            <person name="Barrasa J.M."/>
            <person name="Sanchez-Garcia M."/>
            <person name="Camarero S."/>
            <person name="Miyauchi S."/>
            <person name="Serrano A."/>
            <person name="Linde D."/>
            <person name="Babiker R."/>
            <person name="Drula E."/>
            <person name="Ayuso-Fernandez I."/>
            <person name="Pacheco R."/>
            <person name="Padilla G."/>
            <person name="Ferreira P."/>
            <person name="Barriuso J."/>
            <person name="Kellner H."/>
            <person name="Castanera R."/>
            <person name="Alfaro M."/>
            <person name="Ramirez L."/>
            <person name="Pisabarro A.G."/>
            <person name="Kuo A."/>
            <person name="Tritt A."/>
            <person name="Lipzen A."/>
            <person name="He G."/>
            <person name="Yan M."/>
            <person name="Ng V."/>
            <person name="Cullen D."/>
            <person name="Martin F."/>
            <person name="Rosso M.-N."/>
            <person name="Henrissat B."/>
            <person name="Hibbett D."/>
            <person name="Martinez A.T."/>
            <person name="Grigoriev I.V."/>
        </authorList>
    </citation>
    <scope>NUCLEOTIDE SEQUENCE</scope>
    <source>
        <strain evidence="1">CBS 247.69</strain>
    </source>
</reference>
<dbReference type="SUPFAM" id="SSF54909">
    <property type="entry name" value="Dimeric alpha+beta barrel"/>
    <property type="match status" value="1"/>
</dbReference>
<comment type="caution">
    <text evidence="1">The sequence shown here is derived from an EMBL/GenBank/DDBJ whole genome shotgun (WGS) entry which is preliminary data.</text>
</comment>
<gene>
    <name evidence="1" type="ORF">BDZ94DRAFT_1261218</name>
</gene>
<dbReference type="InterPro" id="IPR011008">
    <property type="entry name" value="Dimeric_a/b-barrel"/>
</dbReference>
<evidence type="ECO:0000313" key="2">
    <source>
        <dbReference type="Proteomes" id="UP000807353"/>
    </source>
</evidence>
<dbReference type="AlphaFoldDB" id="A0A9P5Y530"/>
<proteinExistence type="predicted"/>
<organism evidence="1 2">
    <name type="scientific">Collybia nuda</name>
    <dbReference type="NCBI Taxonomy" id="64659"/>
    <lineage>
        <taxon>Eukaryota</taxon>
        <taxon>Fungi</taxon>
        <taxon>Dikarya</taxon>
        <taxon>Basidiomycota</taxon>
        <taxon>Agaricomycotina</taxon>
        <taxon>Agaricomycetes</taxon>
        <taxon>Agaricomycetidae</taxon>
        <taxon>Agaricales</taxon>
        <taxon>Tricholomatineae</taxon>
        <taxon>Clitocybaceae</taxon>
        <taxon>Collybia</taxon>
    </lineage>
</organism>
<evidence type="ECO:0000313" key="1">
    <source>
        <dbReference type="EMBL" id="KAF9462374.1"/>
    </source>
</evidence>
<dbReference type="EMBL" id="MU150272">
    <property type="protein sequence ID" value="KAF9462374.1"/>
    <property type="molecule type" value="Genomic_DNA"/>
</dbReference>
<sequence>MSSLLLILAKTDSELDWRRISELLNHHALTQVLVYTSKESELNLIAFLCFYHLDPTQMLGTQPELLSVLASWAGVTFEYRLYQPLQYYNKSVHSGSHILIMNAMTPDPNAEGRFNDWYTEEHIPLLRCIPSWISSERYHLISATTSDVPRHLALHKLGDSSAFDTEQYKTATNTPWRTEVITKVVDKQRLILKYIGELDSLAATSIVSTRSP</sequence>
<accession>A0A9P5Y530</accession>
<keyword evidence="2" id="KW-1185">Reference proteome</keyword>
<protein>
    <submittedName>
        <fullName evidence="1">Uncharacterized protein</fullName>
    </submittedName>
</protein>
<dbReference type="OrthoDB" id="2851338at2759"/>
<dbReference type="Proteomes" id="UP000807353">
    <property type="component" value="Unassembled WGS sequence"/>
</dbReference>
<name>A0A9P5Y530_9AGAR</name>